<dbReference type="EMBL" id="RQVQ01000005">
    <property type="protein sequence ID" value="RRJ92406.1"/>
    <property type="molecule type" value="Genomic_DNA"/>
</dbReference>
<dbReference type="AlphaFoldDB" id="A0A3P3WEB1"/>
<organism evidence="2 3">
    <name type="scientific">Paenimyroides tangerinum</name>
    <dbReference type="NCBI Taxonomy" id="2488728"/>
    <lineage>
        <taxon>Bacteria</taxon>
        <taxon>Pseudomonadati</taxon>
        <taxon>Bacteroidota</taxon>
        <taxon>Flavobacteriia</taxon>
        <taxon>Flavobacteriales</taxon>
        <taxon>Flavobacteriaceae</taxon>
        <taxon>Paenimyroides</taxon>
    </lineage>
</organism>
<keyword evidence="3" id="KW-1185">Reference proteome</keyword>
<evidence type="ECO:0000256" key="1">
    <source>
        <dbReference type="SAM" id="SignalP"/>
    </source>
</evidence>
<feature type="chain" id="PRO_5017927166" evidence="1">
    <location>
        <begin position="19"/>
        <end position="136"/>
    </location>
</feature>
<keyword evidence="1" id="KW-0732">Signal</keyword>
<reference evidence="2 3" key="1">
    <citation type="submission" date="2018-11" db="EMBL/GenBank/DDBJ databases">
        <title>Flavobacterium sp. nov., YIM 102701-2 draft genome.</title>
        <authorList>
            <person name="Li G."/>
            <person name="Jiang Y."/>
        </authorList>
    </citation>
    <scope>NUCLEOTIDE SEQUENCE [LARGE SCALE GENOMIC DNA]</scope>
    <source>
        <strain evidence="2 3">YIM 102701-2</strain>
    </source>
</reference>
<dbReference type="Proteomes" id="UP000275719">
    <property type="component" value="Unassembled WGS sequence"/>
</dbReference>
<dbReference type="RefSeq" id="WP_125017332.1">
    <property type="nucleotide sequence ID" value="NZ_RQVQ01000005.1"/>
</dbReference>
<proteinExistence type="predicted"/>
<accession>A0A3P3WEB1</accession>
<evidence type="ECO:0000313" key="3">
    <source>
        <dbReference type="Proteomes" id="UP000275719"/>
    </source>
</evidence>
<feature type="signal peptide" evidence="1">
    <location>
        <begin position="1"/>
        <end position="18"/>
    </location>
</feature>
<comment type="caution">
    <text evidence="2">The sequence shown here is derived from an EMBL/GenBank/DDBJ whole genome shotgun (WGS) entry which is preliminary data.</text>
</comment>
<evidence type="ECO:0000313" key="2">
    <source>
        <dbReference type="EMBL" id="RRJ92406.1"/>
    </source>
</evidence>
<dbReference type="OrthoDB" id="1356765at2"/>
<name>A0A3P3WEB1_9FLAO</name>
<protein>
    <submittedName>
        <fullName evidence="2">Uncharacterized protein</fullName>
    </submittedName>
</protein>
<gene>
    <name evidence="2" type="ORF">EG240_03115</name>
</gene>
<sequence length="136" mass="16508">MKSLYVIAMMALSFGASAQQRSVYQVGQPPKYQQERREVGREQRYDSYNHKYDSKDFDYRGLDLSYSQKRDLDDIMFRMHQDIKIAQRNYRRPEAQIRKIEKAYDLKISKVLTKYQYDKFMRMYAYQYPGFGYGRV</sequence>